<evidence type="ECO:0000313" key="1">
    <source>
        <dbReference type="EMBL" id="MPM06380.1"/>
    </source>
</evidence>
<name>A0A644WRC1_9ZZZZ</name>
<reference evidence="1" key="1">
    <citation type="submission" date="2019-08" db="EMBL/GenBank/DDBJ databases">
        <authorList>
            <person name="Kucharzyk K."/>
            <person name="Murdoch R.W."/>
            <person name="Higgins S."/>
            <person name="Loffler F."/>
        </authorList>
    </citation>
    <scope>NUCLEOTIDE SEQUENCE</scope>
</reference>
<proteinExistence type="predicted"/>
<dbReference type="AlphaFoldDB" id="A0A644WRC1"/>
<sequence>MHIGYVLLGSFPRINYLGSIILFKFATLNSINQFYDEKINFKMTSVLVVSLIILSSCASILSKSTYPLSINSNPNNAKVSITDKRGKEIFLGLLRQLLNLKLVTVSFPRQNIRCDFQALATMRKLYQ</sequence>
<comment type="caution">
    <text evidence="1">The sequence shown here is derived from an EMBL/GenBank/DDBJ whole genome shotgun (WGS) entry which is preliminary data.</text>
</comment>
<organism evidence="1">
    <name type="scientific">bioreactor metagenome</name>
    <dbReference type="NCBI Taxonomy" id="1076179"/>
    <lineage>
        <taxon>unclassified sequences</taxon>
        <taxon>metagenomes</taxon>
        <taxon>ecological metagenomes</taxon>
    </lineage>
</organism>
<gene>
    <name evidence="1" type="ORF">SDC9_52679</name>
</gene>
<protein>
    <submittedName>
        <fullName evidence="1">Uncharacterized protein</fullName>
    </submittedName>
</protein>
<accession>A0A644WRC1</accession>
<dbReference type="EMBL" id="VSSQ01001223">
    <property type="protein sequence ID" value="MPM06380.1"/>
    <property type="molecule type" value="Genomic_DNA"/>
</dbReference>